<feature type="region of interest" description="Disordered" evidence="5">
    <location>
        <begin position="832"/>
        <end position="872"/>
    </location>
</feature>
<evidence type="ECO:0000256" key="1">
    <source>
        <dbReference type="ARBA" id="ARBA00022741"/>
    </source>
</evidence>
<accession>A0A218P9G9</accession>
<evidence type="ECO:0000256" key="5">
    <source>
        <dbReference type="SAM" id="MobiDB-lite"/>
    </source>
</evidence>
<feature type="domain" description="Helicase C-terminal" evidence="7">
    <location>
        <begin position="404"/>
        <end position="587"/>
    </location>
</feature>
<dbReference type="Pfam" id="PF19131">
    <property type="entry name" value="DUF5814"/>
    <property type="match status" value="1"/>
</dbReference>
<name>A0A218P9G9_9EURY</name>
<proteinExistence type="predicted"/>
<evidence type="ECO:0000259" key="7">
    <source>
        <dbReference type="PROSITE" id="PS51194"/>
    </source>
</evidence>
<dbReference type="GO" id="GO:0004386">
    <property type="term" value="F:helicase activity"/>
    <property type="evidence" value="ECO:0007669"/>
    <property type="project" value="UniProtKB-KW"/>
</dbReference>
<dbReference type="PANTHER" id="PTHR47961:SF1">
    <property type="entry name" value="ATP-DEPENDENT HELICASE MJ1401-RELATED"/>
    <property type="match status" value="1"/>
</dbReference>
<keyword evidence="3 8" id="KW-0347">Helicase</keyword>
<keyword evidence="1" id="KW-0547">Nucleotide-binding</keyword>
<dbReference type="InterPro" id="IPR027417">
    <property type="entry name" value="P-loop_NTPase"/>
</dbReference>
<evidence type="ECO:0000256" key="2">
    <source>
        <dbReference type="ARBA" id="ARBA00022801"/>
    </source>
</evidence>
<dbReference type="GeneID" id="33316397"/>
<dbReference type="InterPro" id="IPR050474">
    <property type="entry name" value="Hel308_SKI2-like"/>
</dbReference>
<dbReference type="Pfam" id="PF00270">
    <property type="entry name" value="DEAD"/>
    <property type="match status" value="1"/>
</dbReference>
<dbReference type="InterPro" id="IPR043852">
    <property type="entry name" value="DUF5814"/>
</dbReference>
<dbReference type="EMBL" id="CP015102">
    <property type="protein sequence ID" value="ASJ07437.1"/>
    <property type="molecule type" value="Genomic_DNA"/>
</dbReference>
<feature type="domain" description="Helicase ATP-binding" evidence="6">
    <location>
        <begin position="226"/>
        <end position="399"/>
    </location>
</feature>
<organism evidence="8 9">
    <name type="scientific">Thermococcus pacificus</name>
    <dbReference type="NCBI Taxonomy" id="71998"/>
    <lineage>
        <taxon>Archaea</taxon>
        <taxon>Methanobacteriati</taxon>
        <taxon>Methanobacteriota</taxon>
        <taxon>Thermococci</taxon>
        <taxon>Thermococcales</taxon>
        <taxon>Thermococcaceae</taxon>
        <taxon>Thermococcus</taxon>
    </lineage>
</organism>
<dbReference type="GO" id="GO:0003676">
    <property type="term" value="F:nucleic acid binding"/>
    <property type="evidence" value="ECO:0007669"/>
    <property type="project" value="InterPro"/>
</dbReference>
<evidence type="ECO:0000259" key="6">
    <source>
        <dbReference type="PROSITE" id="PS51192"/>
    </source>
</evidence>
<evidence type="ECO:0000313" key="9">
    <source>
        <dbReference type="Proteomes" id="UP000197418"/>
    </source>
</evidence>
<dbReference type="InterPro" id="IPR014001">
    <property type="entry name" value="Helicase_ATP-bd"/>
</dbReference>
<gene>
    <name evidence="8" type="ORF">A3L08_08955</name>
</gene>
<dbReference type="GO" id="GO:0140097">
    <property type="term" value="F:catalytic activity, acting on DNA"/>
    <property type="evidence" value="ECO:0007669"/>
    <property type="project" value="UniProtKB-ARBA"/>
</dbReference>
<evidence type="ECO:0000256" key="3">
    <source>
        <dbReference type="ARBA" id="ARBA00022806"/>
    </source>
</evidence>
<dbReference type="PROSITE" id="PS51192">
    <property type="entry name" value="HELICASE_ATP_BIND_1"/>
    <property type="match status" value="1"/>
</dbReference>
<dbReference type="Pfam" id="PF00271">
    <property type="entry name" value="Helicase_C"/>
    <property type="match status" value="1"/>
</dbReference>
<evidence type="ECO:0000313" key="8">
    <source>
        <dbReference type="EMBL" id="ASJ07437.1"/>
    </source>
</evidence>
<dbReference type="RefSeq" id="WP_088854682.1">
    <property type="nucleotide sequence ID" value="NZ_CP015102.1"/>
</dbReference>
<dbReference type="InterPro" id="IPR001650">
    <property type="entry name" value="Helicase_C-like"/>
</dbReference>
<dbReference type="GO" id="GO:0016787">
    <property type="term" value="F:hydrolase activity"/>
    <property type="evidence" value="ECO:0007669"/>
    <property type="project" value="UniProtKB-KW"/>
</dbReference>
<evidence type="ECO:0000256" key="4">
    <source>
        <dbReference type="ARBA" id="ARBA00022840"/>
    </source>
</evidence>
<dbReference type="Proteomes" id="UP000197418">
    <property type="component" value="Chromosome"/>
</dbReference>
<sequence length="872" mass="100381">MLFVVRPGRKKNELEAFFIENEPEKLAQMRNLKADAIYRFIMREGRLFKVLEGSQYRNPKEMEKLLRQARIVLVNADEWEDYFKRRLQNKRVERAELCRLCLMEGRITVLTEGNRVKYHNEYICERCAEDELKRELRFRFKSVAMFDQAKKLLERFRDLDKVLYAFDPRFDPTRHPEVTKWDELKAKHVKVDKVKVDELPVPEKFKSVLKAEGVNELLPVQSLAVKNGLLEGENLLVVSATASGKTLIGELAGVPKAMKGQKMLFLVPLVALANQKYEDFKRRYSKLGLRVAIRVGMSRIKTKDELVVVDTGIDADIIVGTYEGIDYLLRAGRKIGNVGTIVIDEIHTLDDEERGSRLDGLIARLRKLYPKAQFIGLSATVGNPEELAKELGLKLVLYDERPVDLERHIIIARNEGEKWRHIANLCKAEANRKSKQGYKGQTIVFTFSRKRTHELAAYLTSKGLRAKPYHSGLPYKQRKLTEMEFLAQMLDVVVTTAALGAGVDFPASQVIFESLAMGNKWLSVREFHQMLGRAGRPLYHEKGRVYLIVEPGRKYSAQMEGSEDEVAFKLLTAPIEPVVVEWSDELEQDNVLAHSCVFNRLDVIEEVQSRCLGANQSAEKVLEKLEEFDFVRLNGSLVEVTHYGRAVSMSFLLPKEATFIRENLGEKPAQWIAVKLLPFENLYLSSVLQRELESAVRGRLSANVFSPSFASILDELDKVIPELSPNAAERLFTLYQEFFMCPEDDCTDYAMERVSNMIIELRRSGKHPTQIAEHFRKVYGLIVYPGDVFTWLDGIVRKLEAIERIARVFRVRDAEEEAKILKREIEEGRTIRREGGERRNHPGHQDLRNQRGQSLQNWKGKGRKNWEKRRDV</sequence>
<dbReference type="SMART" id="SM00490">
    <property type="entry name" value="HELICc"/>
    <property type="match status" value="1"/>
</dbReference>
<keyword evidence="9" id="KW-1185">Reference proteome</keyword>
<keyword evidence="4" id="KW-0067">ATP-binding</keyword>
<reference evidence="8 9" key="1">
    <citation type="submission" date="2016-04" db="EMBL/GenBank/DDBJ databases">
        <title>Complete genome sequence of Thermococcus pacificus type strain P4.</title>
        <authorList>
            <person name="Oger P.M."/>
        </authorList>
    </citation>
    <scope>NUCLEOTIDE SEQUENCE [LARGE SCALE GENOMIC DNA]</scope>
    <source>
        <strain evidence="8 9">P-4</strain>
    </source>
</reference>
<dbReference type="InterPro" id="IPR011545">
    <property type="entry name" value="DEAD/DEAH_box_helicase_dom"/>
</dbReference>
<protein>
    <submittedName>
        <fullName evidence="8">RNA helicase</fullName>
    </submittedName>
</protein>
<dbReference type="GO" id="GO:0005524">
    <property type="term" value="F:ATP binding"/>
    <property type="evidence" value="ECO:0007669"/>
    <property type="project" value="UniProtKB-KW"/>
</dbReference>
<dbReference type="SMART" id="SM00487">
    <property type="entry name" value="DEXDc"/>
    <property type="match status" value="1"/>
</dbReference>
<dbReference type="Gene3D" id="3.40.50.300">
    <property type="entry name" value="P-loop containing nucleotide triphosphate hydrolases"/>
    <property type="match status" value="2"/>
</dbReference>
<dbReference type="PROSITE" id="PS51194">
    <property type="entry name" value="HELICASE_CTER"/>
    <property type="match status" value="1"/>
</dbReference>
<dbReference type="KEGG" id="tpaf:A3L08_08955"/>
<dbReference type="PANTHER" id="PTHR47961">
    <property type="entry name" value="DNA POLYMERASE THETA, PUTATIVE (AFU_ORTHOLOGUE AFUA_1G05260)-RELATED"/>
    <property type="match status" value="1"/>
</dbReference>
<dbReference type="SUPFAM" id="SSF52540">
    <property type="entry name" value="P-loop containing nucleoside triphosphate hydrolases"/>
    <property type="match status" value="1"/>
</dbReference>
<feature type="compositionally biased region" description="Basic and acidic residues" evidence="5">
    <location>
        <begin position="832"/>
        <end position="849"/>
    </location>
</feature>
<dbReference type="AlphaFoldDB" id="A0A218P9G9"/>
<dbReference type="OrthoDB" id="39583at2157"/>
<keyword evidence="2" id="KW-0378">Hydrolase</keyword>